<proteinExistence type="predicted"/>
<evidence type="ECO:0000313" key="1">
    <source>
        <dbReference type="EMBL" id="QQZ07763.1"/>
    </source>
</evidence>
<name>A0ABX7DW87_9BACI</name>
<dbReference type="Gene3D" id="3.40.50.300">
    <property type="entry name" value="P-loop containing nucleotide triphosphate hydrolases"/>
    <property type="match status" value="1"/>
</dbReference>
<organism evidence="1 2">
    <name type="scientific">Heyndrickxia vini</name>
    <dbReference type="NCBI Taxonomy" id="1476025"/>
    <lineage>
        <taxon>Bacteria</taxon>
        <taxon>Bacillati</taxon>
        <taxon>Bacillota</taxon>
        <taxon>Bacilli</taxon>
        <taxon>Bacillales</taxon>
        <taxon>Bacillaceae</taxon>
        <taxon>Heyndrickxia</taxon>
    </lineage>
</organism>
<protein>
    <submittedName>
        <fullName evidence="1">AAA family ATPase</fullName>
    </submittedName>
</protein>
<dbReference type="RefSeq" id="WP_202776596.1">
    <property type="nucleotide sequence ID" value="NZ_CP065425.1"/>
</dbReference>
<sequence>MKFILIFGPQAVGKMTVGNELSKITDLKLFHNHMTIELVNPFFEYGTTEGNRLVKLFRQEIFEEVSKSTMYGLIFTYVWAFDLKSDWDYIDKVCRIFETKGGEVFFVELEADADERLVRNKSPYRLEQKPTKRNIEKSNQDLLNTLKKYRLNSYKDEIKRENYLRINNTRKSAEDVAKIIKREFTL</sequence>
<gene>
    <name evidence="1" type="ORF">I5776_11720</name>
</gene>
<dbReference type="EMBL" id="CP065425">
    <property type="protein sequence ID" value="QQZ07763.1"/>
    <property type="molecule type" value="Genomic_DNA"/>
</dbReference>
<accession>A0ABX7DW87</accession>
<dbReference type="InterPro" id="IPR027417">
    <property type="entry name" value="P-loop_NTPase"/>
</dbReference>
<reference evidence="1 2" key="1">
    <citation type="submission" date="2020-11" db="EMBL/GenBank/DDBJ databases">
        <title>Taxonomic evaluation of the Bacillus sporothermodurans group of bacteria based on whole genome sequences.</title>
        <authorList>
            <person name="Fiedler G."/>
            <person name="Herbstmann A.-D."/>
            <person name="Doll E."/>
            <person name="Wenning M."/>
            <person name="Brinks E."/>
            <person name="Kabisch J."/>
            <person name="Breitenwieser F."/>
            <person name="Lappann M."/>
            <person name="Boehnlein C."/>
            <person name="Franz C."/>
        </authorList>
    </citation>
    <scope>NUCLEOTIDE SEQUENCE [LARGE SCALE GENOMIC DNA]</scope>
    <source>
        <strain evidence="1 2">JCM 19841</strain>
    </source>
</reference>
<evidence type="ECO:0000313" key="2">
    <source>
        <dbReference type="Proteomes" id="UP000595691"/>
    </source>
</evidence>
<dbReference type="Proteomes" id="UP000595691">
    <property type="component" value="Chromosome"/>
</dbReference>
<keyword evidence="2" id="KW-1185">Reference proteome</keyword>
<dbReference type="SUPFAM" id="SSF52540">
    <property type="entry name" value="P-loop containing nucleoside triphosphate hydrolases"/>
    <property type="match status" value="1"/>
</dbReference>